<dbReference type="RefSeq" id="WP_213123848.1">
    <property type="nucleotide sequence ID" value="NZ_JAGYPG010000001.1"/>
</dbReference>
<dbReference type="PANTHER" id="PTHR43731:SF14">
    <property type="entry name" value="PRESENILIN-ASSOCIATED RHOMBOID-LIKE PROTEIN, MITOCHONDRIAL"/>
    <property type="match status" value="1"/>
</dbReference>
<evidence type="ECO:0000313" key="10">
    <source>
        <dbReference type="Proteomes" id="UP000681414"/>
    </source>
</evidence>
<dbReference type="InterPro" id="IPR022764">
    <property type="entry name" value="Peptidase_S54_rhomboid_dom"/>
</dbReference>
<keyword evidence="4" id="KW-0378">Hydrolase</keyword>
<keyword evidence="5 7" id="KW-1133">Transmembrane helix</keyword>
<organism evidence="9 10">
    <name type="scientific">Lederbergia citri</name>
    <dbReference type="NCBI Taxonomy" id="2833580"/>
    <lineage>
        <taxon>Bacteria</taxon>
        <taxon>Bacillati</taxon>
        <taxon>Bacillota</taxon>
        <taxon>Bacilli</taxon>
        <taxon>Bacillales</taxon>
        <taxon>Bacillaceae</taxon>
        <taxon>Lederbergia</taxon>
    </lineage>
</organism>
<reference evidence="9 10" key="1">
    <citation type="submission" date="2021-05" db="EMBL/GenBank/DDBJ databases">
        <title>Novel Bacillus species.</title>
        <authorList>
            <person name="Liu G."/>
        </authorList>
    </citation>
    <scope>NUCLEOTIDE SEQUENCE [LARGE SCALE GENOMIC DNA]</scope>
    <source>
        <strain evidence="10">FJAT-49780</strain>
    </source>
</reference>
<feature type="transmembrane region" description="Helical" evidence="7">
    <location>
        <begin position="341"/>
        <end position="357"/>
    </location>
</feature>
<feature type="transmembrane region" description="Helical" evidence="7">
    <location>
        <begin position="233"/>
        <end position="253"/>
    </location>
</feature>
<comment type="caution">
    <text evidence="9">The sequence shown here is derived from an EMBL/GenBank/DDBJ whole genome shotgun (WGS) entry which is preliminary data.</text>
</comment>
<keyword evidence="3 7" id="KW-0812">Transmembrane</keyword>
<keyword evidence="9" id="KW-0645">Protease</keyword>
<evidence type="ECO:0000313" key="9">
    <source>
        <dbReference type="EMBL" id="MBS4194684.1"/>
    </source>
</evidence>
<feature type="transmembrane region" description="Helical" evidence="7">
    <location>
        <begin position="265"/>
        <end position="283"/>
    </location>
</feature>
<comment type="subcellular location">
    <subcellularLocation>
        <location evidence="1">Membrane</location>
        <topology evidence="1">Multi-pass membrane protein</topology>
    </subcellularLocation>
</comment>
<gene>
    <name evidence="9" type="ORF">KHA97_06300</name>
</gene>
<dbReference type="Pfam" id="PF01694">
    <property type="entry name" value="Rhomboid"/>
    <property type="match status" value="1"/>
</dbReference>
<feature type="transmembrane region" description="Helical" evidence="7">
    <location>
        <begin position="183"/>
        <end position="200"/>
    </location>
</feature>
<evidence type="ECO:0000256" key="2">
    <source>
        <dbReference type="ARBA" id="ARBA00009045"/>
    </source>
</evidence>
<dbReference type="Gene3D" id="1.20.1540.10">
    <property type="entry name" value="Rhomboid-like"/>
    <property type="match status" value="1"/>
</dbReference>
<name>A0A942TEE3_9BACI</name>
<feature type="transmembrane region" description="Helical" evidence="7">
    <location>
        <begin position="317"/>
        <end position="335"/>
    </location>
</feature>
<evidence type="ECO:0000256" key="1">
    <source>
        <dbReference type="ARBA" id="ARBA00004141"/>
    </source>
</evidence>
<dbReference type="AlphaFoldDB" id="A0A942TEE3"/>
<dbReference type="GO" id="GO:0016020">
    <property type="term" value="C:membrane"/>
    <property type="evidence" value="ECO:0007669"/>
    <property type="project" value="UniProtKB-SubCell"/>
</dbReference>
<dbReference type="InterPro" id="IPR035952">
    <property type="entry name" value="Rhomboid-like_sf"/>
</dbReference>
<comment type="similarity">
    <text evidence="2">Belongs to the peptidase S54 family.</text>
</comment>
<proteinExistence type="inferred from homology"/>
<evidence type="ECO:0000256" key="7">
    <source>
        <dbReference type="SAM" id="Phobius"/>
    </source>
</evidence>
<dbReference type="PANTHER" id="PTHR43731">
    <property type="entry name" value="RHOMBOID PROTEASE"/>
    <property type="match status" value="1"/>
</dbReference>
<feature type="transmembrane region" description="Helical" evidence="7">
    <location>
        <begin position="289"/>
        <end position="310"/>
    </location>
</feature>
<accession>A0A942TEE3</accession>
<evidence type="ECO:0000256" key="3">
    <source>
        <dbReference type="ARBA" id="ARBA00022692"/>
    </source>
</evidence>
<keyword evidence="10" id="KW-1185">Reference proteome</keyword>
<dbReference type="GO" id="GO:0006508">
    <property type="term" value="P:proteolysis"/>
    <property type="evidence" value="ECO:0007669"/>
    <property type="project" value="UniProtKB-KW"/>
</dbReference>
<evidence type="ECO:0000259" key="8">
    <source>
        <dbReference type="Pfam" id="PF01694"/>
    </source>
</evidence>
<dbReference type="Proteomes" id="UP000681414">
    <property type="component" value="Unassembled WGS sequence"/>
</dbReference>
<evidence type="ECO:0000256" key="5">
    <source>
        <dbReference type="ARBA" id="ARBA00022989"/>
    </source>
</evidence>
<protein>
    <submittedName>
        <fullName evidence="9">Rhomboid family intramembrane serine protease</fullName>
    </submittedName>
</protein>
<keyword evidence="6 7" id="KW-0472">Membrane</keyword>
<evidence type="ECO:0000256" key="4">
    <source>
        <dbReference type="ARBA" id="ARBA00022801"/>
    </source>
</evidence>
<dbReference type="EMBL" id="JAGYPG010000001">
    <property type="protein sequence ID" value="MBS4194684.1"/>
    <property type="molecule type" value="Genomic_DNA"/>
</dbReference>
<evidence type="ECO:0000256" key="6">
    <source>
        <dbReference type="ARBA" id="ARBA00023136"/>
    </source>
</evidence>
<dbReference type="InterPro" id="IPR050925">
    <property type="entry name" value="Rhomboid_protease_S54"/>
</dbReference>
<dbReference type="GO" id="GO:0004252">
    <property type="term" value="F:serine-type endopeptidase activity"/>
    <property type="evidence" value="ECO:0007669"/>
    <property type="project" value="InterPro"/>
</dbReference>
<sequence length="390" mass="44617">MGRETFLFWRLAYFLMYECGYRLMNMNDAQNGMWLENRKNKHATFIRILRADLVWSNPVIRDQQKAAIQAEKLRKHYFRRSLNILNIYVSTYPPIDSEHMTPEKTLSASIGKTNVSTIILSRENYQSSIKRISETLHTHIDFLLKEEYEDAEIFTLRQGVLKRAASIDGEEEQKLFDFTKPRLTYFFMVFQVVVFLIMEGNGGTTNAETLIKYGAKFNPLILNGEWWRFFTPIFIHIGIFHLAMNTFALYYLGTTVEKMFGHIRFFWIYLFSGFMGTLASFVFSPSLSAGASGAIFGCFGALLYLGFAYPQVFFRTMGMNVIGVIVFNLIFGFTVTGIDNAGHIGGLVGGFLATGAVHFPKKRNKMTQVIFLLSTIIIASGLLHFGFRNN</sequence>
<dbReference type="SUPFAM" id="SSF144091">
    <property type="entry name" value="Rhomboid-like"/>
    <property type="match status" value="1"/>
</dbReference>
<feature type="domain" description="Peptidase S54 rhomboid" evidence="8">
    <location>
        <begin position="224"/>
        <end position="354"/>
    </location>
</feature>
<feature type="transmembrane region" description="Helical" evidence="7">
    <location>
        <begin position="369"/>
        <end position="387"/>
    </location>
</feature>